<dbReference type="AlphaFoldDB" id="A1TWD3"/>
<reference evidence="4 5" key="1">
    <citation type="submission" date="2006-12" db="EMBL/GenBank/DDBJ databases">
        <title>Complete sequence of Acidovorax avenae subsp. citrulli AAC00-1.</title>
        <authorList>
            <consortium name="US DOE Joint Genome Institute"/>
            <person name="Copeland A."/>
            <person name="Lucas S."/>
            <person name="Lapidus A."/>
            <person name="Barry K."/>
            <person name="Detter J.C."/>
            <person name="Glavina del Rio T."/>
            <person name="Dalin E."/>
            <person name="Tice H."/>
            <person name="Pitluck S."/>
            <person name="Kiss H."/>
            <person name="Brettin T."/>
            <person name="Bruce D."/>
            <person name="Han C."/>
            <person name="Tapia R."/>
            <person name="Gilna P."/>
            <person name="Schmutz J."/>
            <person name="Larimer F."/>
            <person name="Land M."/>
            <person name="Hauser L."/>
            <person name="Kyrpides N."/>
            <person name="Kim E."/>
            <person name="Stahl D."/>
            <person name="Richardson P."/>
        </authorList>
    </citation>
    <scope>NUCLEOTIDE SEQUENCE [LARGE SCALE GENOMIC DNA]</scope>
    <source>
        <strain evidence="4 5">AAC00-1</strain>
    </source>
</reference>
<dbReference type="KEGG" id="aav:Aave_4739"/>
<dbReference type="EMBL" id="CP000512">
    <property type="protein sequence ID" value="ABM35271.1"/>
    <property type="molecule type" value="Genomic_DNA"/>
</dbReference>
<dbReference type="STRING" id="397945.Aave_4739"/>
<feature type="domain" description="DUF4178" evidence="3">
    <location>
        <begin position="298"/>
        <end position="437"/>
    </location>
</feature>
<protein>
    <submittedName>
        <fullName evidence="4">Transmembrane protein</fullName>
    </submittedName>
</protein>
<evidence type="ECO:0000259" key="3">
    <source>
        <dbReference type="Pfam" id="PF13785"/>
    </source>
</evidence>
<feature type="region of interest" description="Disordered" evidence="1">
    <location>
        <begin position="1"/>
        <end position="25"/>
    </location>
</feature>
<feature type="compositionally biased region" description="Gly residues" evidence="1">
    <location>
        <begin position="516"/>
        <end position="528"/>
    </location>
</feature>
<evidence type="ECO:0000313" key="4">
    <source>
        <dbReference type="EMBL" id="ABM35271.1"/>
    </source>
</evidence>
<feature type="domain" description="DUF4178" evidence="3">
    <location>
        <begin position="93"/>
        <end position="222"/>
    </location>
</feature>
<dbReference type="InterPro" id="IPR025235">
    <property type="entry name" value="DUF4178"/>
</dbReference>
<dbReference type="Pfam" id="PF13785">
    <property type="entry name" value="DUF4178"/>
    <property type="match status" value="2"/>
</dbReference>
<keyword evidence="2" id="KW-1133">Transmembrane helix</keyword>
<dbReference type="HOGENOM" id="CLU_029780_0_0_4"/>
<dbReference type="eggNOG" id="COG1379">
    <property type="taxonomic scope" value="Bacteria"/>
</dbReference>
<evidence type="ECO:0000313" key="5">
    <source>
        <dbReference type="Proteomes" id="UP000002596"/>
    </source>
</evidence>
<feature type="region of interest" description="Disordered" evidence="1">
    <location>
        <begin position="496"/>
        <end position="528"/>
    </location>
</feature>
<dbReference type="Proteomes" id="UP000002596">
    <property type="component" value="Chromosome"/>
</dbReference>
<keyword evidence="2" id="KW-0472">Membrane</keyword>
<name>A1TWD3_PARC0</name>
<organism evidence="4 5">
    <name type="scientific">Paracidovorax citrulli (strain AAC00-1)</name>
    <name type="common">Acidovorax citrulli</name>
    <dbReference type="NCBI Taxonomy" id="397945"/>
    <lineage>
        <taxon>Bacteria</taxon>
        <taxon>Pseudomonadati</taxon>
        <taxon>Pseudomonadota</taxon>
        <taxon>Betaproteobacteria</taxon>
        <taxon>Burkholderiales</taxon>
        <taxon>Comamonadaceae</taxon>
        <taxon>Paracidovorax</taxon>
    </lineage>
</organism>
<accession>A1TWD3</accession>
<evidence type="ECO:0000256" key="1">
    <source>
        <dbReference type="SAM" id="MobiDB-lite"/>
    </source>
</evidence>
<evidence type="ECO:0000256" key="2">
    <source>
        <dbReference type="SAM" id="Phobius"/>
    </source>
</evidence>
<keyword evidence="2 4" id="KW-0812">Transmembrane</keyword>
<feature type="transmembrane region" description="Helical" evidence="2">
    <location>
        <begin position="468"/>
        <end position="490"/>
    </location>
</feature>
<sequence>MPCRRGCPQEADNTDPHMADPQTQRHYRAPCPGCGAPVEFRSAQSTHAVCPYCQSTVVRSGEVLSRAGKMAEVFDDHSPLQLMASGRAVLDGREQPFTLIGRLQYKADTGTWTEWNAILEDGTTATLGEDNGGYVFTRPIDPVRELPAPERFRVGATTAINGVPYSVAANVRAHLVSAQGELPKLPPLGQPFAVVELRSEQGEVLSIDYSQAPPRVERGRAVRLEDLRMQGLREESAKDEKARQFSCPHCGAPVQVAFDTTRSLTCPSCASLIDISGGIGGELRHAVQDEPVQPLIPLGTTGLLEGVVWQVVGFQHRMGHEPDDDESFGWDEYLLYNRQRGFAFLVDASDGWSLVRPATGAPRLSADGQTATYLQNPYRLDYQYRAETTYVLGEFYWPVERGQATQNRDYSSKSGRGRLSMEQTPREITWSVGSLVDSALVAQAFKLEGQKDLFKRDDAAPLASAGSLGSVGCGTVIIVAMVLILLLLLFSRGCGSSSCDPERENCTSSSYRSSGGSFGGWSSGGGHK</sequence>
<gene>
    <name evidence="4" type="ordered locus">Aave_4739</name>
</gene>
<proteinExistence type="predicted"/>